<name>A0A2R4AM29_9CAUD</name>
<protein>
    <submittedName>
        <fullName evidence="1">YtxH domain-containing protein</fullName>
    </submittedName>
</protein>
<proteinExistence type="predicted"/>
<evidence type="ECO:0000313" key="2">
    <source>
        <dbReference type="Proteomes" id="UP000244342"/>
    </source>
</evidence>
<accession>A0A2R4AM29</accession>
<gene>
    <name evidence="1" type="ORF">AhSzw1_83</name>
</gene>
<evidence type="ECO:0000313" key="1">
    <source>
        <dbReference type="EMBL" id="AVR76119.1"/>
    </source>
</evidence>
<dbReference type="EMBL" id="MG676225">
    <property type="protein sequence ID" value="AVR76119.1"/>
    <property type="molecule type" value="Genomic_DNA"/>
</dbReference>
<sequence>MKSIVLLLGLISASAFASPVGLVYYPQQQGVQAIYDNFYVGYAGKGRDDTTVIVKENYGVTQDQTYISTEREWFDYNVQVGMVGYTDYKVYPFAGLTYSNDRSNEVITIDSQHYATYDHSDHTVGFEAGLLYEFYPHALAGLKFSTQYETVHFGLGVKF</sequence>
<keyword evidence="2" id="KW-1185">Reference proteome</keyword>
<organism evidence="1 2">
    <name type="scientific">Aeromonas phage AhSzw-1</name>
    <dbReference type="NCBI Taxonomy" id="2138299"/>
    <lineage>
        <taxon>Viruses</taxon>
        <taxon>Duplodnaviria</taxon>
        <taxon>Heunggongvirae</taxon>
        <taxon>Uroviricota</taxon>
        <taxon>Caudoviricetes</taxon>
        <taxon>Demerecviridae</taxon>
        <taxon>Shenzhenvirus</taxon>
        <taxon>Shenzhenvirus AhSzw1</taxon>
    </lineage>
</organism>
<reference evidence="2" key="1">
    <citation type="submission" date="2017-12" db="EMBL/GenBank/DDBJ databases">
        <title>Genomic characterization of T5-related Aeromonas hydrophila phages AhSzq-1 and AhSzw-1 and proposal to be two new species.</title>
        <authorList>
            <person name="Yuan S."/>
            <person name="Chen L."/>
            <person name="Ma Y."/>
        </authorList>
    </citation>
    <scope>NUCLEOTIDE SEQUENCE [LARGE SCALE GENOMIC DNA]</scope>
</reference>
<dbReference type="Proteomes" id="UP000244342">
    <property type="component" value="Segment"/>
</dbReference>